<evidence type="ECO:0000313" key="6">
    <source>
        <dbReference type="EMBL" id="GBM69208.1"/>
    </source>
</evidence>
<dbReference type="GO" id="GO:0005737">
    <property type="term" value="C:cytoplasm"/>
    <property type="evidence" value="ECO:0007669"/>
    <property type="project" value="TreeGrafter"/>
</dbReference>
<evidence type="ECO:0000256" key="5">
    <source>
        <dbReference type="SAM" id="SignalP"/>
    </source>
</evidence>
<proteinExistence type="inferred from homology"/>
<comment type="similarity">
    <text evidence="1">Belongs to the cytochrome P450 family.</text>
</comment>
<evidence type="ECO:0000256" key="1">
    <source>
        <dbReference type="ARBA" id="ARBA00010617"/>
    </source>
</evidence>
<dbReference type="Gene3D" id="1.10.630.10">
    <property type="entry name" value="Cytochrome P450"/>
    <property type="match status" value="1"/>
</dbReference>
<organism evidence="6 7">
    <name type="scientific">Araneus ventricosus</name>
    <name type="common">Orbweaver spider</name>
    <name type="synonym">Epeira ventricosa</name>
    <dbReference type="NCBI Taxonomy" id="182803"/>
    <lineage>
        <taxon>Eukaryota</taxon>
        <taxon>Metazoa</taxon>
        <taxon>Ecdysozoa</taxon>
        <taxon>Arthropoda</taxon>
        <taxon>Chelicerata</taxon>
        <taxon>Arachnida</taxon>
        <taxon>Araneae</taxon>
        <taxon>Araneomorphae</taxon>
        <taxon>Entelegynae</taxon>
        <taxon>Araneoidea</taxon>
        <taxon>Araneidae</taxon>
        <taxon>Araneus</taxon>
    </lineage>
</organism>
<evidence type="ECO:0008006" key="8">
    <source>
        <dbReference type="Google" id="ProtNLM"/>
    </source>
</evidence>
<dbReference type="GO" id="GO:0020037">
    <property type="term" value="F:heme binding"/>
    <property type="evidence" value="ECO:0007669"/>
    <property type="project" value="InterPro"/>
</dbReference>
<evidence type="ECO:0000256" key="4">
    <source>
        <dbReference type="ARBA" id="ARBA00023033"/>
    </source>
</evidence>
<keyword evidence="4" id="KW-0503">Monooxygenase</keyword>
<evidence type="ECO:0000256" key="3">
    <source>
        <dbReference type="ARBA" id="ARBA00023004"/>
    </source>
</evidence>
<sequence length="163" mass="18471">MELITALLIGSLCVLLFFLLSGKKGKTPPGPYGLPLVGYIPFMSSKPYVDLKELGKKYGGVFSLQLGSQYCIILDDYQSTKDAFAQDAFMGRPPENLFDLKKATLETGAFNGLPWKEQRRFSLQMLKDLGFGKSHLEDMIKTSLQQHLKNYDRNDRRANKRIK</sequence>
<dbReference type="InterPro" id="IPR050182">
    <property type="entry name" value="Cytochrome_P450_fam2"/>
</dbReference>
<feature type="chain" id="PRO_5021487725" description="Cytochrome P450 18a1" evidence="5">
    <location>
        <begin position="26"/>
        <end position="163"/>
    </location>
</feature>
<reference evidence="6 7" key="1">
    <citation type="journal article" date="2019" name="Sci. Rep.">
        <title>Orb-weaving spider Araneus ventricosus genome elucidates the spidroin gene catalogue.</title>
        <authorList>
            <person name="Kono N."/>
            <person name="Nakamura H."/>
            <person name="Ohtoshi R."/>
            <person name="Moran D.A.P."/>
            <person name="Shinohara A."/>
            <person name="Yoshida Y."/>
            <person name="Fujiwara M."/>
            <person name="Mori M."/>
            <person name="Tomita M."/>
            <person name="Arakawa K."/>
        </authorList>
    </citation>
    <scope>NUCLEOTIDE SEQUENCE [LARGE SCALE GENOMIC DNA]</scope>
</reference>
<dbReference type="PANTHER" id="PTHR24300">
    <property type="entry name" value="CYTOCHROME P450 508A4-RELATED"/>
    <property type="match status" value="1"/>
</dbReference>
<keyword evidence="2" id="KW-0479">Metal-binding</keyword>
<dbReference type="Proteomes" id="UP000499080">
    <property type="component" value="Unassembled WGS sequence"/>
</dbReference>
<evidence type="ECO:0000256" key="2">
    <source>
        <dbReference type="ARBA" id="ARBA00022723"/>
    </source>
</evidence>
<keyword evidence="3" id="KW-0408">Iron</keyword>
<dbReference type="Pfam" id="PF00067">
    <property type="entry name" value="p450"/>
    <property type="match status" value="1"/>
</dbReference>
<keyword evidence="7" id="KW-1185">Reference proteome</keyword>
<dbReference type="AlphaFoldDB" id="A0A4Y2HV92"/>
<dbReference type="SUPFAM" id="SSF48264">
    <property type="entry name" value="Cytochrome P450"/>
    <property type="match status" value="1"/>
</dbReference>
<dbReference type="PANTHER" id="PTHR24300:SF375">
    <property type="entry name" value="CYTOCHROME P450 FAMILY"/>
    <property type="match status" value="1"/>
</dbReference>
<evidence type="ECO:0000313" key="7">
    <source>
        <dbReference type="Proteomes" id="UP000499080"/>
    </source>
</evidence>
<feature type="signal peptide" evidence="5">
    <location>
        <begin position="1"/>
        <end position="25"/>
    </location>
</feature>
<dbReference type="GO" id="GO:0005506">
    <property type="term" value="F:iron ion binding"/>
    <property type="evidence" value="ECO:0007669"/>
    <property type="project" value="InterPro"/>
</dbReference>
<keyword evidence="4" id="KW-0560">Oxidoreductase</keyword>
<keyword evidence="5" id="KW-0732">Signal</keyword>
<dbReference type="GO" id="GO:0006805">
    <property type="term" value="P:xenobiotic metabolic process"/>
    <property type="evidence" value="ECO:0007669"/>
    <property type="project" value="TreeGrafter"/>
</dbReference>
<dbReference type="GO" id="GO:0006082">
    <property type="term" value="P:organic acid metabolic process"/>
    <property type="evidence" value="ECO:0007669"/>
    <property type="project" value="TreeGrafter"/>
</dbReference>
<dbReference type="InterPro" id="IPR001128">
    <property type="entry name" value="Cyt_P450"/>
</dbReference>
<gene>
    <name evidence="6" type="ORF">AVEN_216044_1</name>
</gene>
<dbReference type="OrthoDB" id="1470350at2759"/>
<protein>
    <recommendedName>
        <fullName evidence="8">Cytochrome P450 18a1</fullName>
    </recommendedName>
</protein>
<comment type="caution">
    <text evidence="6">The sequence shown here is derived from an EMBL/GenBank/DDBJ whole genome shotgun (WGS) entry which is preliminary data.</text>
</comment>
<dbReference type="InterPro" id="IPR036396">
    <property type="entry name" value="Cyt_P450_sf"/>
</dbReference>
<dbReference type="GO" id="GO:0016712">
    <property type="term" value="F:oxidoreductase activity, acting on paired donors, with incorporation or reduction of molecular oxygen, reduced flavin or flavoprotein as one donor, and incorporation of one atom of oxygen"/>
    <property type="evidence" value="ECO:0007669"/>
    <property type="project" value="TreeGrafter"/>
</dbReference>
<dbReference type="EMBL" id="BGPR01002184">
    <property type="protein sequence ID" value="GBM69208.1"/>
    <property type="molecule type" value="Genomic_DNA"/>
</dbReference>
<name>A0A4Y2HV92_ARAVE</name>
<accession>A0A4Y2HV92</accession>